<keyword evidence="3" id="KW-0511">Multifunctional enzyme</keyword>
<gene>
    <name evidence="6" type="ORF">SIRAN2004</name>
</gene>
<dbReference type="InterPro" id="IPR001227">
    <property type="entry name" value="Ac_transferase_dom_sf"/>
</dbReference>
<feature type="region of interest" description="N-terminal hotdog fold" evidence="4">
    <location>
        <begin position="117"/>
        <end position="241"/>
    </location>
</feature>
<evidence type="ECO:0000256" key="4">
    <source>
        <dbReference type="PROSITE-ProRule" id="PRU01363"/>
    </source>
</evidence>
<protein>
    <submittedName>
        <fullName evidence="6">Acyl transferase</fullName>
    </submittedName>
</protein>
<proteinExistence type="predicted"/>
<name>A0A060ZGY5_9ACTN</name>
<feature type="active site" description="Proton acceptor; for dehydratase activity" evidence="4">
    <location>
        <position position="148"/>
    </location>
</feature>
<dbReference type="PANTHER" id="PTHR43775:SF51">
    <property type="entry name" value="INACTIVE PHENOLPHTHIOCEROL SYNTHESIS POLYKETIDE SYNTHASE TYPE I PKS1-RELATED"/>
    <property type="match status" value="1"/>
</dbReference>
<evidence type="ECO:0000256" key="2">
    <source>
        <dbReference type="ARBA" id="ARBA00022679"/>
    </source>
</evidence>
<organism evidence="6">
    <name type="scientific">Streptomyces iranensis</name>
    <dbReference type="NCBI Taxonomy" id="576784"/>
    <lineage>
        <taxon>Bacteria</taxon>
        <taxon>Bacillati</taxon>
        <taxon>Actinomycetota</taxon>
        <taxon>Actinomycetes</taxon>
        <taxon>Kitasatosporales</taxon>
        <taxon>Streptomycetaceae</taxon>
        <taxon>Streptomyces</taxon>
        <taxon>Streptomyces violaceusniger group</taxon>
    </lineage>
</organism>
<dbReference type="SMART" id="SM00826">
    <property type="entry name" value="PKS_DH"/>
    <property type="match status" value="1"/>
</dbReference>
<dbReference type="Pfam" id="PF14765">
    <property type="entry name" value="PS-DH"/>
    <property type="match status" value="1"/>
</dbReference>
<evidence type="ECO:0000256" key="1">
    <source>
        <dbReference type="ARBA" id="ARBA00004792"/>
    </source>
</evidence>
<dbReference type="Pfam" id="PF21089">
    <property type="entry name" value="PKS_DH_N"/>
    <property type="match status" value="1"/>
</dbReference>
<comment type="pathway">
    <text evidence="1">Antibiotic biosynthesis.</text>
</comment>
<feature type="active site" description="Proton donor; for dehydratase activity" evidence="4">
    <location>
        <position position="316"/>
    </location>
</feature>
<dbReference type="InterPro" id="IPR050091">
    <property type="entry name" value="PKS_NRPS_Biosynth_Enz"/>
</dbReference>
<accession>A0A060ZGY5</accession>
<evidence type="ECO:0000313" key="6">
    <source>
        <dbReference type="EMBL" id="CDR05024.1"/>
    </source>
</evidence>
<dbReference type="GO" id="GO:0006633">
    <property type="term" value="P:fatty acid biosynthetic process"/>
    <property type="evidence" value="ECO:0007669"/>
    <property type="project" value="TreeGrafter"/>
</dbReference>
<dbReference type="InterPro" id="IPR049900">
    <property type="entry name" value="PKS_mFAS_DH"/>
</dbReference>
<dbReference type="GO" id="GO:0004312">
    <property type="term" value="F:fatty acid synthase activity"/>
    <property type="evidence" value="ECO:0007669"/>
    <property type="project" value="TreeGrafter"/>
</dbReference>
<dbReference type="InterPro" id="IPR049551">
    <property type="entry name" value="PKS_DH_C"/>
</dbReference>
<feature type="domain" description="PKS/mFAS DH" evidence="5">
    <location>
        <begin position="117"/>
        <end position="404"/>
    </location>
</feature>
<dbReference type="HOGENOM" id="CLU_620991_0_0_11"/>
<dbReference type="Gene3D" id="3.10.129.110">
    <property type="entry name" value="Polyketide synthase dehydratase"/>
    <property type="match status" value="2"/>
</dbReference>
<dbReference type="InterPro" id="IPR049552">
    <property type="entry name" value="PKS_DH_N"/>
</dbReference>
<dbReference type="InterPro" id="IPR020807">
    <property type="entry name" value="PKS_DH"/>
</dbReference>
<dbReference type="Gene3D" id="3.30.70.3290">
    <property type="match status" value="1"/>
</dbReference>
<reference evidence="6" key="1">
    <citation type="submission" date="2014-05" db="EMBL/GenBank/DDBJ databases">
        <authorList>
            <person name="Horn Fabian"/>
        </authorList>
    </citation>
    <scope>NUCLEOTIDE SEQUENCE</scope>
</reference>
<dbReference type="InterPro" id="IPR042104">
    <property type="entry name" value="PKS_dehydratase_sf"/>
</dbReference>
<dbReference type="PANTHER" id="PTHR43775">
    <property type="entry name" value="FATTY ACID SYNTHASE"/>
    <property type="match status" value="1"/>
</dbReference>
<sequence>MHAVTHVGYGVFVEVSAHPVLTVGVEEAVEVAGGQAVVTGTLRRDQDTVGQVLTSVAQLHVNGVAVDWAPVLGAVAGSDGGALVSLPTYAFQRERYWLDAPTVAVDATGLGLETLEHSLLGAAVPLAEGGQLFTGRISLETHPWLADHQVWGTVLVPGAALIELAMHAVTHVGQQGIEDIALEAPLAVPEGETVHLQVVVGEAQQDGQREFSIHSRMDSDDVDLGWKRHATGSSCAAVDVEPVSETLSGANWPPPGAAPVDIDELYAGFAGRGYEYGPLFQGVRAAWRLGDVVFVEVCLPEGVDGGGFGVHPALLDAAFQALLIVGGQGSGEGSEQVRLPFAVSGVRLVGRGAVRLRVGVRSVGVDEVAVEAGAQQMGTFDVAFMRVFAGRGYEYGPLFQGVRAAWRLGDVVFVEVCLPEGVDGGGLGFIRRCWMRRFRLC</sequence>
<dbReference type="EMBL" id="LK022848">
    <property type="protein sequence ID" value="CDR05024.1"/>
    <property type="molecule type" value="Genomic_DNA"/>
</dbReference>
<dbReference type="AlphaFoldDB" id="A0A060ZGY5"/>
<keyword evidence="2 6" id="KW-0808">Transferase</keyword>
<dbReference type="PROSITE" id="PS52019">
    <property type="entry name" value="PKS_MFAS_DH"/>
    <property type="match status" value="1"/>
</dbReference>
<dbReference type="InterPro" id="IPR014043">
    <property type="entry name" value="Acyl_transferase_dom"/>
</dbReference>
<evidence type="ECO:0000256" key="3">
    <source>
        <dbReference type="ARBA" id="ARBA00023268"/>
    </source>
</evidence>
<feature type="region of interest" description="C-terminal hotdog fold" evidence="4">
    <location>
        <begin position="257"/>
        <end position="404"/>
    </location>
</feature>
<dbReference type="Gene3D" id="3.40.366.10">
    <property type="entry name" value="Malonyl-Coenzyme A Acyl Carrier Protein, domain 2"/>
    <property type="match status" value="1"/>
</dbReference>
<evidence type="ECO:0000259" key="5">
    <source>
        <dbReference type="PROSITE" id="PS52019"/>
    </source>
</evidence>
<dbReference type="Pfam" id="PF00698">
    <property type="entry name" value="Acyl_transf_1"/>
    <property type="match status" value="1"/>
</dbReference>